<evidence type="ECO:0000313" key="3">
    <source>
        <dbReference type="Proteomes" id="UP000239549"/>
    </source>
</evidence>
<proteinExistence type="predicted"/>
<keyword evidence="1" id="KW-0472">Membrane</keyword>
<accession>A0A2L2XEX8</accession>
<keyword evidence="1" id="KW-1133">Transmembrane helix</keyword>
<reference evidence="3" key="1">
    <citation type="submission" date="2018-02" db="EMBL/GenBank/DDBJ databases">
        <title>Genome sequence of Desulfocucumis palustris strain NAW-5.</title>
        <authorList>
            <person name="Watanabe M."/>
            <person name="Kojima H."/>
            <person name="Fukui M."/>
        </authorList>
    </citation>
    <scope>NUCLEOTIDE SEQUENCE [LARGE SCALE GENOMIC DNA]</scope>
    <source>
        <strain evidence="3">NAW-5</strain>
    </source>
</reference>
<name>A0A2L2XEX8_9FIRM</name>
<keyword evidence="3" id="KW-1185">Reference proteome</keyword>
<evidence type="ECO:0000256" key="1">
    <source>
        <dbReference type="SAM" id="Phobius"/>
    </source>
</evidence>
<dbReference type="AlphaFoldDB" id="A0A2L2XEX8"/>
<gene>
    <name evidence="2" type="ORF">DCCM_0575</name>
</gene>
<evidence type="ECO:0000313" key="2">
    <source>
        <dbReference type="EMBL" id="GBF32381.1"/>
    </source>
</evidence>
<keyword evidence="1" id="KW-0812">Transmembrane</keyword>
<organism evidence="2 3">
    <name type="scientific">Desulfocucumis palustris</name>
    <dbReference type="NCBI Taxonomy" id="1898651"/>
    <lineage>
        <taxon>Bacteria</taxon>
        <taxon>Bacillati</taxon>
        <taxon>Bacillota</taxon>
        <taxon>Clostridia</taxon>
        <taxon>Eubacteriales</taxon>
        <taxon>Desulfocucumaceae</taxon>
        <taxon>Desulfocucumis</taxon>
    </lineage>
</organism>
<comment type="caution">
    <text evidence="2">The sequence shown here is derived from an EMBL/GenBank/DDBJ whole genome shotgun (WGS) entry which is preliminary data.</text>
</comment>
<dbReference type="Proteomes" id="UP000239549">
    <property type="component" value="Unassembled WGS sequence"/>
</dbReference>
<feature type="transmembrane region" description="Helical" evidence="1">
    <location>
        <begin position="20"/>
        <end position="38"/>
    </location>
</feature>
<protein>
    <submittedName>
        <fullName evidence="2">Uncharacterized protein</fullName>
    </submittedName>
</protein>
<dbReference type="EMBL" id="BFAV01000028">
    <property type="protein sequence ID" value="GBF32381.1"/>
    <property type="molecule type" value="Genomic_DNA"/>
</dbReference>
<sequence length="40" mass="4590">MYYILAKPVKSKVISGFIEYGIFYGILITFKIHCGIVISY</sequence>